<dbReference type="EMBL" id="CP039348">
    <property type="protein sequence ID" value="QCD90183.1"/>
    <property type="molecule type" value="Genomic_DNA"/>
</dbReference>
<reference evidence="1 2" key="1">
    <citation type="submission" date="2019-04" db="EMBL/GenBank/DDBJ databases">
        <title>An improved genome assembly and genetic linkage map for asparagus bean, Vigna unguiculata ssp. sesquipedialis.</title>
        <authorList>
            <person name="Xia Q."/>
            <person name="Zhang R."/>
            <person name="Dong Y."/>
        </authorList>
    </citation>
    <scope>NUCLEOTIDE SEQUENCE [LARGE SCALE GENOMIC DNA]</scope>
    <source>
        <tissue evidence="1">Leaf</tissue>
    </source>
</reference>
<name>A0A4D6LNZ4_VIGUN</name>
<accession>A0A4D6LNZ4</accession>
<keyword evidence="2" id="KW-1185">Reference proteome</keyword>
<sequence>MEFHLQREDLNPNITIRGLERDWNSAKVLKSVTEEEDWFVLGKLRQQHSSGVSDEVVAKVLILRRGRLVRKCRELSLVFRNSIKSMWMWGKIVAPKGNYFEEQWQIVLEM</sequence>
<dbReference type="Proteomes" id="UP000501690">
    <property type="component" value="Linkage Group LG4"/>
</dbReference>
<organism evidence="1 2">
    <name type="scientific">Vigna unguiculata</name>
    <name type="common">Cowpea</name>
    <dbReference type="NCBI Taxonomy" id="3917"/>
    <lineage>
        <taxon>Eukaryota</taxon>
        <taxon>Viridiplantae</taxon>
        <taxon>Streptophyta</taxon>
        <taxon>Embryophyta</taxon>
        <taxon>Tracheophyta</taxon>
        <taxon>Spermatophyta</taxon>
        <taxon>Magnoliopsida</taxon>
        <taxon>eudicotyledons</taxon>
        <taxon>Gunneridae</taxon>
        <taxon>Pentapetalae</taxon>
        <taxon>rosids</taxon>
        <taxon>fabids</taxon>
        <taxon>Fabales</taxon>
        <taxon>Fabaceae</taxon>
        <taxon>Papilionoideae</taxon>
        <taxon>50 kb inversion clade</taxon>
        <taxon>NPAAA clade</taxon>
        <taxon>indigoferoid/millettioid clade</taxon>
        <taxon>Phaseoleae</taxon>
        <taxon>Vigna</taxon>
    </lineage>
</organism>
<evidence type="ECO:0000313" key="2">
    <source>
        <dbReference type="Proteomes" id="UP000501690"/>
    </source>
</evidence>
<gene>
    <name evidence="1" type="ORF">DEO72_LG4g1138</name>
</gene>
<proteinExistence type="predicted"/>
<dbReference type="AlphaFoldDB" id="A0A4D6LNZ4"/>
<evidence type="ECO:0000313" key="1">
    <source>
        <dbReference type="EMBL" id="QCD90183.1"/>
    </source>
</evidence>
<protein>
    <submittedName>
        <fullName evidence="1">Uncharacterized protein</fullName>
    </submittedName>
</protein>